<organism evidence="2 3">
    <name type="scientific">Clostridium uliginosum</name>
    <dbReference type="NCBI Taxonomy" id="119641"/>
    <lineage>
        <taxon>Bacteria</taxon>
        <taxon>Bacillati</taxon>
        <taxon>Bacillota</taxon>
        <taxon>Clostridia</taxon>
        <taxon>Eubacteriales</taxon>
        <taxon>Clostridiaceae</taxon>
        <taxon>Clostridium</taxon>
    </lineage>
</organism>
<dbReference type="Pfam" id="PF07963">
    <property type="entry name" value="N_methyl"/>
    <property type="match status" value="1"/>
</dbReference>
<keyword evidence="3" id="KW-1185">Reference proteome</keyword>
<dbReference type="Proteomes" id="UP000199263">
    <property type="component" value="Unassembled WGS sequence"/>
</dbReference>
<name>A0A1I1PHG8_9CLOT</name>
<dbReference type="InterPro" id="IPR012902">
    <property type="entry name" value="N_methyl_site"/>
</dbReference>
<dbReference type="Gene3D" id="3.30.700.10">
    <property type="entry name" value="Glycoprotein, Type 4 Pilin"/>
    <property type="match status" value="1"/>
</dbReference>
<protein>
    <submittedName>
        <fullName evidence="2">Type IV pilus assembly protein PilA</fullName>
    </submittedName>
</protein>
<keyword evidence="1" id="KW-0812">Transmembrane</keyword>
<proteinExistence type="predicted"/>
<feature type="transmembrane region" description="Helical" evidence="1">
    <location>
        <begin position="21"/>
        <end position="41"/>
    </location>
</feature>
<dbReference type="SUPFAM" id="SSF54523">
    <property type="entry name" value="Pili subunits"/>
    <property type="match status" value="1"/>
</dbReference>
<keyword evidence="1" id="KW-1133">Transmembrane helix</keyword>
<evidence type="ECO:0000256" key="1">
    <source>
        <dbReference type="SAM" id="Phobius"/>
    </source>
</evidence>
<accession>A0A1I1PHG8</accession>
<evidence type="ECO:0000313" key="2">
    <source>
        <dbReference type="EMBL" id="SFD09251.1"/>
    </source>
</evidence>
<evidence type="ECO:0000313" key="3">
    <source>
        <dbReference type="Proteomes" id="UP000199263"/>
    </source>
</evidence>
<dbReference type="PROSITE" id="PS00409">
    <property type="entry name" value="PROKAR_NTER_METHYL"/>
    <property type="match status" value="1"/>
</dbReference>
<dbReference type="NCBIfam" id="TIGR02532">
    <property type="entry name" value="IV_pilin_GFxxxE"/>
    <property type="match status" value="1"/>
</dbReference>
<keyword evidence="1" id="KW-0472">Membrane</keyword>
<gene>
    <name evidence="2" type="ORF">SAMN05421842_11946</name>
</gene>
<reference evidence="2 3" key="1">
    <citation type="submission" date="2016-10" db="EMBL/GenBank/DDBJ databases">
        <authorList>
            <person name="de Groot N.N."/>
        </authorList>
    </citation>
    <scope>NUCLEOTIDE SEQUENCE [LARGE SCALE GENOMIC DNA]</scope>
    <source>
        <strain evidence="2 3">DSM 12992</strain>
    </source>
</reference>
<dbReference type="InterPro" id="IPR045584">
    <property type="entry name" value="Pilin-like"/>
</dbReference>
<dbReference type="AlphaFoldDB" id="A0A1I1PHG8"/>
<sequence length="140" mass="15128">MNKLSMKSMSNQALKKKKKGFTLVELIIVIAIIAILAAIAIPKMGYVRTNANIKADIANAKNIHTAAASALIDEKIDKGKSYDLGTDTGKPIKDRIDAYSQSKAISGKDFVAVVDDNGNITITVDSKQAFPEQAEEFKTK</sequence>
<dbReference type="EMBL" id="FOMG01000019">
    <property type="protein sequence ID" value="SFD09251.1"/>
    <property type="molecule type" value="Genomic_DNA"/>
</dbReference>
<dbReference type="STRING" id="119641.SAMN05421842_11946"/>
<dbReference type="RefSeq" id="WP_090092251.1">
    <property type="nucleotide sequence ID" value="NZ_FOMG01000019.1"/>
</dbReference>
<dbReference type="PANTHER" id="PTHR30093">
    <property type="entry name" value="GENERAL SECRETION PATHWAY PROTEIN G"/>
    <property type="match status" value="1"/>
</dbReference>